<organism evidence="2 3">
    <name type="scientific">Flaviaesturariibacter flavus</name>
    <dbReference type="NCBI Taxonomy" id="2502780"/>
    <lineage>
        <taxon>Bacteria</taxon>
        <taxon>Pseudomonadati</taxon>
        <taxon>Bacteroidota</taxon>
        <taxon>Chitinophagia</taxon>
        <taxon>Chitinophagales</taxon>
        <taxon>Chitinophagaceae</taxon>
        <taxon>Flaviaestuariibacter</taxon>
    </lineage>
</organism>
<gene>
    <name evidence="2" type="ORF">EPD60_10820</name>
</gene>
<dbReference type="Pfam" id="PF11751">
    <property type="entry name" value="PorP_SprF"/>
    <property type="match status" value="1"/>
</dbReference>
<reference evidence="2 3" key="1">
    <citation type="submission" date="2019-03" db="EMBL/GenBank/DDBJ databases">
        <authorList>
            <person name="Kim M.K.M."/>
        </authorList>
    </citation>
    <scope>NUCLEOTIDE SEQUENCE [LARGE SCALE GENOMIC DNA]</scope>
    <source>
        <strain evidence="2 3">17J68-12</strain>
    </source>
</reference>
<sequence>MNTIRILRAAFAVVLLPAAAQAQDLHFSQFFEAPLLRNPALAGIFTGDIRVQALYRSQWNSVTTAYKTTSVNGEYKMPVGKADDFLTVGLQVLYDQAGTVSWKNTHVLPTINYHKSLSADVNRYLSVGFMGGPVQTSLDRSKVETSTSYSSGTDGENFASPRQTYFDAAAGISFNTQWTQRADDNLFIAVAYHHFNRPKRTFFEGSPTGTELSPKLVVSGGIKFGITEWSYFNIQGDFSKQAQTQEGVLGVLYGIKLGEELDNPRYTVHAGAFVRLNDAFIPVIKLDYHPFSVSFSYDVNISKLKTSTLGRGGFELGISFIGKNKRREEMKGVIFCPKY</sequence>
<dbReference type="Proteomes" id="UP000295334">
    <property type="component" value="Unassembled WGS sequence"/>
</dbReference>
<evidence type="ECO:0000256" key="1">
    <source>
        <dbReference type="SAM" id="SignalP"/>
    </source>
</evidence>
<evidence type="ECO:0000313" key="2">
    <source>
        <dbReference type="EMBL" id="TCJ14472.1"/>
    </source>
</evidence>
<dbReference type="InterPro" id="IPR019861">
    <property type="entry name" value="PorP/SprF_Bacteroidetes"/>
</dbReference>
<keyword evidence="1" id="KW-0732">Signal</keyword>
<dbReference type="OrthoDB" id="1186563at2"/>
<dbReference type="AlphaFoldDB" id="A0A4V2NVR3"/>
<accession>A0A4V2NVR3</accession>
<keyword evidence="3" id="KW-1185">Reference proteome</keyword>
<dbReference type="EMBL" id="SJZI01000042">
    <property type="protein sequence ID" value="TCJ14472.1"/>
    <property type="molecule type" value="Genomic_DNA"/>
</dbReference>
<proteinExistence type="predicted"/>
<comment type="caution">
    <text evidence="2">The sequence shown here is derived from an EMBL/GenBank/DDBJ whole genome shotgun (WGS) entry which is preliminary data.</text>
</comment>
<dbReference type="RefSeq" id="WP_131449463.1">
    <property type="nucleotide sequence ID" value="NZ_SJZI01000042.1"/>
</dbReference>
<dbReference type="NCBIfam" id="TIGR03519">
    <property type="entry name" value="T9SS_PorP_fam"/>
    <property type="match status" value="1"/>
</dbReference>
<feature type="signal peptide" evidence="1">
    <location>
        <begin position="1"/>
        <end position="22"/>
    </location>
</feature>
<evidence type="ECO:0000313" key="3">
    <source>
        <dbReference type="Proteomes" id="UP000295334"/>
    </source>
</evidence>
<name>A0A4V2NVR3_9BACT</name>
<feature type="chain" id="PRO_5020290836" evidence="1">
    <location>
        <begin position="23"/>
        <end position="339"/>
    </location>
</feature>
<protein>
    <submittedName>
        <fullName evidence="2">Type IX secretion system membrane protein PorP/SprF</fullName>
    </submittedName>
</protein>